<organism evidence="8 9">
    <name type="scientific">Ridgeia piscesae</name>
    <name type="common">Tubeworm</name>
    <dbReference type="NCBI Taxonomy" id="27915"/>
    <lineage>
        <taxon>Eukaryota</taxon>
        <taxon>Metazoa</taxon>
        <taxon>Spiralia</taxon>
        <taxon>Lophotrochozoa</taxon>
        <taxon>Annelida</taxon>
        <taxon>Polychaeta</taxon>
        <taxon>Sedentaria</taxon>
        <taxon>Canalipalpata</taxon>
        <taxon>Sabellida</taxon>
        <taxon>Siboglinidae</taxon>
        <taxon>Ridgeia</taxon>
    </lineage>
</organism>
<evidence type="ECO:0000313" key="8">
    <source>
        <dbReference type="EMBL" id="KAK2176103.1"/>
    </source>
</evidence>
<evidence type="ECO:0000259" key="7">
    <source>
        <dbReference type="PROSITE" id="PS51059"/>
    </source>
</evidence>
<evidence type="ECO:0000256" key="3">
    <source>
        <dbReference type="ARBA" id="ARBA00022679"/>
    </source>
</evidence>
<dbReference type="GO" id="GO:0003950">
    <property type="term" value="F:NAD+ poly-ADP-ribosyltransferase activity"/>
    <property type="evidence" value="ECO:0007669"/>
    <property type="project" value="UniProtKB-UniRule"/>
</dbReference>
<keyword evidence="3 6" id="KW-0808">Transferase</keyword>
<accession>A0AAD9KR20</accession>
<evidence type="ECO:0000313" key="9">
    <source>
        <dbReference type="Proteomes" id="UP001209878"/>
    </source>
</evidence>
<dbReference type="AlphaFoldDB" id="A0AAD9KR20"/>
<name>A0AAD9KR20_RIDPI</name>
<dbReference type="GO" id="GO:0005737">
    <property type="term" value="C:cytoplasm"/>
    <property type="evidence" value="ECO:0007669"/>
    <property type="project" value="TreeGrafter"/>
</dbReference>
<dbReference type="EMBL" id="JAODUO010000683">
    <property type="protein sequence ID" value="KAK2176103.1"/>
    <property type="molecule type" value="Genomic_DNA"/>
</dbReference>
<evidence type="ECO:0000256" key="6">
    <source>
        <dbReference type="RuleBase" id="RU362114"/>
    </source>
</evidence>
<evidence type="ECO:0000256" key="5">
    <source>
        <dbReference type="ARBA" id="ARBA00023242"/>
    </source>
</evidence>
<dbReference type="InterPro" id="IPR052056">
    <property type="entry name" value="Mono-ARTD/PARP"/>
</dbReference>
<reference evidence="8" key="1">
    <citation type="journal article" date="2023" name="Mol. Biol. Evol.">
        <title>Third-Generation Sequencing Reveals the Adaptive Role of the Epigenome in Three Deep-Sea Polychaetes.</title>
        <authorList>
            <person name="Perez M."/>
            <person name="Aroh O."/>
            <person name="Sun Y."/>
            <person name="Lan Y."/>
            <person name="Juniper S.K."/>
            <person name="Young C.R."/>
            <person name="Angers B."/>
            <person name="Qian P.Y."/>
        </authorList>
    </citation>
    <scope>NUCLEOTIDE SEQUENCE</scope>
    <source>
        <strain evidence="8">R07B-5</strain>
    </source>
</reference>
<keyword evidence="4 6" id="KW-0520">NAD</keyword>
<feature type="non-terminal residue" evidence="8">
    <location>
        <position position="154"/>
    </location>
</feature>
<comment type="caution">
    <text evidence="8">The sequence shown here is derived from an EMBL/GenBank/DDBJ whole genome shotgun (WGS) entry which is preliminary data.</text>
</comment>
<dbReference type="PANTHER" id="PTHR14453">
    <property type="entry name" value="PARP/ZINC FINGER CCCH TYPE DOMAIN CONTAINING PROTEIN"/>
    <property type="match status" value="1"/>
</dbReference>
<evidence type="ECO:0000256" key="2">
    <source>
        <dbReference type="ARBA" id="ARBA00022676"/>
    </source>
</evidence>
<dbReference type="Gene3D" id="3.90.228.10">
    <property type="match status" value="1"/>
</dbReference>
<dbReference type="Proteomes" id="UP001209878">
    <property type="component" value="Unassembled WGS sequence"/>
</dbReference>
<protein>
    <recommendedName>
        <fullName evidence="6">Poly [ADP-ribose] polymerase</fullName>
        <shortName evidence="6">PARP</shortName>
        <ecNumber evidence="6">2.4.2.-</ecNumber>
    </recommendedName>
</protein>
<dbReference type="EC" id="2.4.2.-" evidence="6"/>
<sequence>IRNSTASIWCTGTVERRLWHGTSKDGVSGINNYGFNRSYCGANGTAYGNFTLPRNSSYSASDTYSKPDRNGIKRMYLARVLTGVFTQGKAGLRVPPGSTREAPNVLYDTVVNNVTKPEDLCRVQRLSGVPGVLGDVQVTCRTEVHSISILRADL</sequence>
<evidence type="ECO:0000256" key="1">
    <source>
        <dbReference type="ARBA" id="ARBA00004123"/>
    </source>
</evidence>
<dbReference type="GO" id="GO:0005634">
    <property type="term" value="C:nucleus"/>
    <property type="evidence" value="ECO:0007669"/>
    <property type="project" value="UniProtKB-SubCell"/>
</dbReference>
<dbReference type="SUPFAM" id="SSF56399">
    <property type="entry name" value="ADP-ribosylation"/>
    <property type="match status" value="1"/>
</dbReference>
<keyword evidence="5" id="KW-0539">Nucleus</keyword>
<keyword evidence="9" id="KW-1185">Reference proteome</keyword>
<keyword evidence="2 6" id="KW-0328">Glycosyltransferase</keyword>
<dbReference type="PANTHER" id="PTHR14453:SF67">
    <property type="entry name" value="POLY [ADP-RIBOSE] POLYMERASE"/>
    <property type="match status" value="1"/>
</dbReference>
<dbReference type="Pfam" id="PF00644">
    <property type="entry name" value="PARP"/>
    <property type="match status" value="1"/>
</dbReference>
<gene>
    <name evidence="8" type="ORF">NP493_683g02040</name>
</gene>
<feature type="domain" description="PARP catalytic" evidence="7">
    <location>
        <begin position="1"/>
        <end position="154"/>
    </location>
</feature>
<dbReference type="GO" id="GO:0003714">
    <property type="term" value="F:transcription corepressor activity"/>
    <property type="evidence" value="ECO:0007669"/>
    <property type="project" value="TreeGrafter"/>
</dbReference>
<proteinExistence type="predicted"/>
<evidence type="ECO:0000256" key="4">
    <source>
        <dbReference type="ARBA" id="ARBA00023027"/>
    </source>
</evidence>
<dbReference type="GO" id="GO:0010629">
    <property type="term" value="P:negative regulation of gene expression"/>
    <property type="evidence" value="ECO:0007669"/>
    <property type="project" value="TreeGrafter"/>
</dbReference>
<dbReference type="InterPro" id="IPR012317">
    <property type="entry name" value="Poly(ADP-ribose)pol_cat_dom"/>
</dbReference>
<comment type="subcellular location">
    <subcellularLocation>
        <location evidence="1">Nucleus</location>
    </subcellularLocation>
</comment>
<dbReference type="PROSITE" id="PS51059">
    <property type="entry name" value="PARP_CATALYTIC"/>
    <property type="match status" value="1"/>
</dbReference>